<dbReference type="Proteomes" id="UP000065511">
    <property type="component" value="Chromosome"/>
</dbReference>
<sequence length="100" mass="11713">MSTMFFYMDNHKIDSAKVIKYISERYSDITLSEQNLSSAFEKNSILTSEVEISHFLIYLGYSKEGVAYYFEHDMAANIYYEVFTILSRCDLINYLNTEAL</sequence>
<keyword evidence="2" id="KW-1185">Reference proteome</keyword>
<proteinExistence type="predicted"/>
<evidence type="ECO:0000313" key="1">
    <source>
        <dbReference type="EMBL" id="ALS01269.1"/>
    </source>
</evidence>
<protein>
    <submittedName>
        <fullName evidence="1">Uncharacterized protein</fullName>
    </submittedName>
</protein>
<dbReference type="EMBL" id="CP013614">
    <property type="protein sequence ID" value="ALS01269.1"/>
    <property type="molecule type" value="Genomic_DNA"/>
</dbReference>
<dbReference type="RefSeq" id="WP_071878312.1">
    <property type="nucleotide sequence ID" value="NZ_JXLC01000018.1"/>
</dbReference>
<reference evidence="1 2" key="1">
    <citation type="submission" date="2015-12" db="EMBL/GenBank/DDBJ databases">
        <authorList>
            <person name="Lauer A."/>
            <person name="Humrighouse B."/>
            <person name="Loparev V."/>
            <person name="Shewmaker P.L."/>
            <person name="Whitney A.M."/>
            <person name="McLaughlin R.W."/>
        </authorList>
    </citation>
    <scope>NUCLEOTIDE SEQUENCE [LARGE SCALE GENOMIC DNA]</scope>
    <source>
        <strain evidence="1 2">LMG 23085</strain>
    </source>
</reference>
<gene>
    <name evidence="1" type="ORF">ATZ33_07770</name>
</gene>
<evidence type="ECO:0000313" key="2">
    <source>
        <dbReference type="Proteomes" id="UP000065511"/>
    </source>
</evidence>
<name>A0ABM5W7P0_9ENTE</name>
<accession>A0ABM5W7P0</accession>
<organism evidence="1 2">
    <name type="scientific">Enterococcus silesiacus</name>
    <dbReference type="NCBI Taxonomy" id="332949"/>
    <lineage>
        <taxon>Bacteria</taxon>
        <taxon>Bacillati</taxon>
        <taxon>Bacillota</taxon>
        <taxon>Bacilli</taxon>
        <taxon>Lactobacillales</taxon>
        <taxon>Enterococcaceae</taxon>
        <taxon>Enterococcus</taxon>
    </lineage>
</organism>